<evidence type="ECO:0000259" key="8">
    <source>
        <dbReference type="PROSITE" id="PS50850"/>
    </source>
</evidence>
<dbReference type="PANTHER" id="PTHR11662">
    <property type="entry name" value="SOLUTE CARRIER FAMILY 17"/>
    <property type="match status" value="1"/>
</dbReference>
<dbReference type="GO" id="GO:0005886">
    <property type="term" value="C:plasma membrane"/>
    <property type="evidence" value="ECO:0007669"/>
    <property type="project" value="UniProtKB-SubCell"/>
</dbReference>
<dbReference type="Proteomes" id="UP000322917">
    <property type="component" value="Unassembled WGS sequence"/>
</dbReference>
<keyword evidence="5 7" id="KW-1133">Transmembrane helix</keyword>
<feature type="transmembrane region" description="Helical" evidence="7">
    <location>
        <begin position="416"/>
        <end position="436"/>
    </location>
</feature>
<evidence type="ECO:0000256" key="7">
    <source>
        <dbReference type="SAM" id="Phobius"/>
    </source>
</evidence>
<dbReference type="PROSITE" id="PS50850">
    <property type="entry name" value="MFS"/>
    <property type="match status" value="1"/>
</dbReference>
<evidence type="ECO:0000256" key="4">
    <source>
        <dbReference type="ARBA" id="ARBA00022692"/>
    </source>
</evidence>
<accession>A0A1M6DXG5</accession>
<dbReference type="PANTHER" id="PTHR11662:SF399">
    <property type="entry name" value="FI19708P1-RELATED"/>
    <property type="match status" value="1"/>
</dbReference>
<feature type="transmembrane region" description="Helical" evidence="7">
    <location>
        <begin position="352"/>
        <end position="370"/>
    </location>
</feature>
<name>A0A1M6DXG5_9FIRM</name>
<feature type="transmembrane region" description="Helical" evidence="7">
    <location>
        <begin position="76"/>
        <end position="101"/>
    </location>
</feature>
<keyword evidence="3" id="KW-1003">Cell membrane</keyword>
<keyword evidence="2" id="KW-0813">Transport</keyword>
<evidence type="ECO:0000313" key="9">
    <source>
        <dbReference type="EMBL" id="SHI77819.1"/>
    </source>
</evidence>
<dbReference type="InterPro" id="IPR020846">
    <property type="entry name" value="MFS_dom"/>
</dbReference>
<dbReference type="InterPro" id="IPR011701">
    <property type="entry name" value="MFS"/>
</dbReference>
<dbReference type="EMBL" id="FQZD01000007">
    <property type="protein sequence ID" value="SHI77819.1"/>
    <property type="molecule type" value="Genomic_DNA"/>
</dbReference>
<evidence type="ECO:0000256" key="5">
    <source>
        <dbReference type="ARBA" id="ARBA00022989"/>
    </source>
</evidence>
<dbReference type="Pfam" id="PF07690">
    <property type="entry name" value="MFS_1"/>
    <property type="match status" value="1"/>
</dbReference>
<dbReference type="PIRSF" id="PIRSF002808">
    <property type="entry name" value="Hexose_phosphate_transp"/>
    <property type="match status" value="1"/>
</dbReference>
<feature type="transmembrane region" description="Helical" evidence="7">
    <location>
        <begin position="290"/>
        <end position="314"/>
    </location>
</feature>
<feature type="transmembrane region" description="Helical" evidence="7">
    <location>
        <begin position="113"/>
        <end position="136"/>
    </location>
</feature>
<dbReference type="SUPFAM" id="SSF103473">
    <property type="entry name" value="MFS general substrate transporter"/>
    <property type="match status" value="1"/>
</dbReference>
<feature type="transmembrane region" description="Helical" evidence="7">
    <location>
        <begin position="252"/>
        <end position="270"/>
    </location>
</feature>
<feature type="transmembrane region" description="Helical" evidence="7">
    <location>
        <begin position="391"/>
        <end position="410"/>
    </location>
</feature>
<feature type="transmembrane region" description="Helical" evidence="7">
    <location>
        <begin position="326"/>
        <end position="346"/>
    </location>
</feature>
<dbReference type="InterPro" id="IPR036259">
    <property type="entry name" value="MFS_trans_sf"/>
</dbReference>
<keyword evidence="10" id="KW-1185">Reference proteome</keyword>
<reference evidence="9 10" key="1">
    <citation type="submission" date="2016-11" db="EMBL/GenBank/DDBJ databases">
        <authorList>
            <person name="Varghese N."/>
            <person name="Submissions S."/>
        </authorList>
    </citation>
    <scope>NUCLEOTIDE SEQUENCE [LARGE SCALE GENOMIC DNA]</scope>
    <source>
        <strain evidence="9 10">DSM 15287</strain>
    </source>
</reference>
<gene>
    <name evidence="9" type="ORF">SAMN02745170_01037</name>
</gene>
<dbReference type="AlphaFoldDB" id="A0A1M6DXG5"/>
<evidence type="ECO:0000256" key="1">
    <source>
        <dbReference type="ARBA" id="ARBA00004651"/>
    </source>
</evidence>
<feature type="transmembrane region" description="Helical" evidence="7">
    <location>
        <begin position="39"/>
        <end position="56"/>
    </location>
</feature>
<evidence type="ECO:0000256" key="3">
    <source>
        <dbReference type="ARBA" id="ARBA00022475"/>
    </source>
</evidence>
<evidence type="ECO:0000256" key="6">
    <source>
        <dbReference type="ARBA" id="ARBA00023136"/>
    </source>
</evidence>
<dbReference type="GO" id="GO:0022857">
    <property type="term" value="F:transmembrane transporter activity"/>
    <property type="evidence" value="ECO:0007669"/>
    <property type="project" value="InterPro"/>
</dbReference>
<sequence>MYKIGQKTVPFYKKSKVVLTMMNSAATDAVTYPVQTNKLRWWFVILILLGAIINYLDRSNLSVANPLIAKEYGLSPLQMGVLMSAFLWPYALANLPAGWLVDRIGPKKMFAGASALWSVVTILTAFTNSYSLFYLLRVMLGISESPFFPAAVKAIDRWFSKDDRGTPLAIINTGSQIANGIAPPLLTALMLAYSWKLMFIIIGVAGLVIMALWCFSYRDPKNGEVASIQEAENQVAAEHKVGWGDLFKYKSTWYMIIGNFGLVYTMWTFLTWLPGYLVVGRGLSILKTGWVAAIPFLVGIIGVPLGGIISDYFIRKGYQPIQARKVPLVSGAIVAALAVIPVPYVQDINVCIALLSLAYFASSVPTGVIWTLATDVAPKNMVASLGSIQNFGGFIGAAIAPIVTGAIVQMTGSFEYVFLIGSVLLIVSAISYGMFLRKPIEP</sequence>
<dbReference type="InterPro" id="IPR050382">
    <property type="entry name" value="MFS_Na/Anion_cotransporter"/>
</dbReference>
<proteinExistence type="predicted"/>
<keyword evidence="4 7" id="KW-0812">Transmembrane</keyword>
<comment type="subcellular location">
    <subcellularLocation>
        <location evidence="1">Cell membrane</location>
        <topology evidence="1">Multi-pass membrane protein</topology>
    </subcellularLocation>
</comment>
<feature type="transmembrane region" description="Helical" evidence="7">
    <location>
        <begin position="193"/>
        <end position="215"/>
    </location>
</feature>
<organism evidence="9 10">
    <name type="scientific">Propionispora hippei DSM 15287</name>
    <dbReference type="NCBI Taxonomy" id="1123003"/>
    <lineage>
        <taxon>Bacteria</taxon>
        <taxon>Bacillati</taxon>
        <taxon>Bacillota</taxon>
        <taxon>Negativicutes</taxon>
        <taxon>Selenomonadales</taxon>
        <taxon>Sporomusaceae</taxon>
        <taxon>Propionispora</taxon>
    </lineage>
</organism>
<dbReference type="Gene3D" id="1.20.1250.20">
    <property type="entry name" value="MFS general substrate transporter like domains"/>
    <property type="match status" value="2"/>
</dbReference>
<keyword evidence="6 7" id="KW-0472">Membrane</keyword>
<feature type="domain" description="Major facilitator superfamily (MFS) profile" evidence="8">
    <location>
        <begin position="43"/>
        <end position="440"/>
    </location>
</feature>
<evidence type="ECO:0000256" key="2">
    <source>
        <dbReference type="ARBA" id="ARBA00022448"/>
    </source>
</evidence>
<dbReference type="CDD" id="cd17319">
    <property type="entry name" value="MFS_ExuT_GudP_like"/>
    <property type="match status" value="1"/>
</dbReference>
<evidence type="ECO:0000313" key="10">
    <source>
        <dbReference type="Proteomes" id="UP000322917"/>
    </source>
</evidence>
<protein>
    <submittedName>
        <fullName evidence="9">Sugar phosphate permease</fullName>
    </submittedName>
</protein>
<dbReference type="InterPro" id="IPR000849">
    <property type="entry name" value="Sugar_P_transporter"/>
</dbReference>